<evidence type="ECO:0000313" key="2">
    <source>
        <dbReference type="Proteomes" id="UP001186974"/>
    </source>
</evidence>
<keyword evidence="2" id="KW-1185">Reference proteome</keyword>
<accession>A0ACC3DXW9</accession>
<dbReference type="Proteomes" id="UP001186974">
    <property type="component" value="Unassembled WGS sequence"/>
</dbReference>
<name>A0ACC3DXW9_9PEZI</name>
<comment type="caution">
    <text evidence="1">The sequence shown here is derived from an EMBL/GenBank/DDBJ whole genome shotgun (WGS) entry which is preliminary data.</text>
</comment>
<gene>
    <name evidence="1" type="ORF">LTS18_007611</name>
</gene>
<sequence>MADLATKAVHELQQTDPFHGIISAGGTGGTSLASSLMRRFPLGVPKVIVSTVAVGDTAPIVGDSDIVLVPSIVDVAGLNEVLKGVLESAAGGMVGMAGVYRRKAEEAEGMGTGVSTGWGASAGAESSKEGAARQAEGKRKGEEAKVRLGITMFGVTTPAVDRIRAHLDETYAGKVEVYVFHATGTGGRAMERLLREGRLDAVLDLTTTEVCDYVAGGIMSAGEARLDAATTKGLPMVLSLGACDMVNFGPWDGVPERYRGRRLHKHNDVTTLMRTNEEECEAVGEFIVRKLRRHSMPEKVVVYVPEKGVSMISTEGGPFEDREADEVLFGKIKELEGSGISIVREQMAINDEEFAVSVADEMMRLVGLRGDPGLTARDTW</sequence>
<protein>
    <submittedName>
        <fullName evidence="1">Uncharacterized protein</fullName>
    </submittedName>
</protein>
<reference evidence="1" key="1">
    <citation type="submission" date="2024-09" db="EMBL/GenBank/DDBJ databases">
        <title>Black Yeasts Isolated from many extreme environments.</title>
        <authorList>
            <person name="Coleine C."/>
            <person name="Stajich J.E."/>
            <person name="Selbmann L."/>
        </authorList>
    </citation>
    <scope>NUCLEOTIDE SEQUENCE</scope>
    <source>
        <strain evidence="1">CCFEE 5737</strain>
    </source>
</reference>
<dbReference type="EMBL" id="JAWDJW010000193">
    <property type="protein sequence ID" value="KAK3081350.1"/>
    <property type="molecule type" value="Genomic_DNA"/>
</dbReference>
<proteinExistence type="predicted"/>
<evidence type="ECO:0000313" key="1">
    <source>
        <dbReference type="EMBL" id="KAK3081350.1"/>
    </source>
</evidence>
<organism evidence="1 2">
    <name type="scientific">Coniosporium uncinatum</name>
    <dbReference type="NCBI Taxonomy" id="93489"/>
    <lineage>
        <taxon>Eukaryota</taxon>
        <taxon>Fungi</taxon>
        <taxon>Dikarya</taxon>
        <taxon>Ascomycota</taxon>
        <taxon>Pezizomycotina</taxon>
        <taxon>Dothideomycetes</taxon>
        <taxon>Dothideomycetes incertae sedis</taxon>
        <taxon>Coniosporium</taxon>
    </lineage>
</organism>